<dbReference type="AlphaFoldDB" id="A0A545TU41"/>
<dbReference type="PANTHER" id="PTHR34001:SF3">
    <property type="entry name" value="BLL7405 PROTEIN"/>
    <property type="match status" value="1"/>
</dbReference>
<dbReference type="SUPFAM" id="SSF56925">
    <property type="entry name" value="OMPA-like"/>
    <property type="match status" value="1"/>
</dbReference>
<evidence type="ECO:0000256" key="1">
    <source>
        <dbReference type="ARBA" id="ARBA00004370"/>
    </source>
</evidence>
<evidence type="ECO:0000313" key="8">
    <source>
        <dbReference type="Proteomes" id="UP000315252"/>
    </source>
</evidence>
<dbReference type="PANTHER" id="PTHR34001">
    <property type="entry name" value="BLL7405 PROTEIN"/>
    <property type="match status" value="1"/>
</dbReference>
<evidence type="ECO:0000256" key="2">
    <source>
        <dbReference type="ARBA" id="ARBA00022729"/>
    </source>
</evidence>
<proteinExistence type="inferred from homology"/>
<dbReference type="InterPro" id="IPR027385">
    <property type="entry name" value="Beta-barrel_OMP"/>
</dbReference>
<reference evidence="7 8" key="1">
    <citation type="submission" date="2019-06" db="EMBL/GenBank/DDBJ databases">
        <title>Whole genome sequence for Rhodospirillaceae sp. R148.</title>
        <authorList>
            <person name="Wang G."/>
        </authorList>
    </citation>
    <scope>NUCLEOTIDE SEQUENCE [LARGE SCALE GENOMIC DNA]</scope>
    <source>
        <strain evidence="7 8">R148</strain>
    </source>
</reference>
<dbReference type="GO" id="GO:0016020">
    <property type="term" value="C:membrane"/>
    <property type="evidence" value="ECO:0007669"/>
    <property type="project" value="UniProtKB-SubCell"/>
</dbReference>
<keyword evidence="8" id="KW-1185">Reference proteome</keyword>
<dbReference type="EMBL" id="VHSH01000003">
    <property type="protein sequence ID" value="TQV80740.1"/>
    <property type="molecule type" value="Genomic_DNA"/>
</dbReference>
<protein>
    <submittedName>
        <fullName evidence="7">Porin family protein</fullName>
    </submittedName>
</protein>
<accession>A0A545TU41</accession>
<dbReference type="OrthoDB" id="268975at2"/>
<evidence type="ECO:0000259" key="6">
    <source>
        <dbReference type="Pfam" id="PF13505"/>
    </source>
</evidence>
<evidence type="ECO:0000256" key="3">
    <source>
        <dbReference type="ARBA" id="ARBA00023136"/>
    </source>
</evidence>
<feature type="chain" id="PRO_5022221068" evidence="5">
    <location>
        <begin position="49"/>
        <end position="239"/>
    </location>
</feature>
<feature type="signal peptide" evidence="5">
    <location>
        <begin position="1"/>
        <end position="48"/>
    </location>
</feature>
<dbReference type="Pfam" id="PF13505">
    <property type="entry name" value="OMP_b-brl"/>
    <property type="match status" value="1"/>
</dbReference>
<feature type="domain" description="Outer membrane protein beta-barrel" evidence="6">
    <location>
        <begin position="37"/>
        <end position="239"/>
    </location>
</feature>
<comment type="similarity">
    <text evidence="4">Belongs to the Omp25/RopB family.</text>
</comment>
<keyword evidence="2 5" id="KW-0732">Signal</keyword>
<name>A0A545TU41_9PROT</name>
<evidence type="ECO:0000256" key="5">
    <source>
        <dbReference type="SAM" id="SignalP"/>
    </source>
</evidence>
<organism evidence="7 8">
    <name type="scientific">Denitrobaculum tricleocarpae</name>
    <dbReference type="NCBI Taxonomy" id="2591009"/>
    <lineage>
        <taxon>Bacteria</taxon>
        <taxon>Pseudomonadati</taxon>
        <taxon>Pseudomonadota</taxon>
        <taxon>Alphaproteobacteria</taxon>
        <taxon>Rhodospirillales</taxon>
        <taxon>Rhodospirillaceae</taxon>
        <taxon>Denitrobaculum</taxon>
    </lineage>
</organism>
<dbReference type="Proteomes" id="UP000315252">
    <property type="component" value="Unassembled WGS sequence"/>
</dbReference>
<comment type="subcellular location">
    <subcellularLocation>
        <location evidence="1">Membrane</location>
    </subcellularLocation>
</comment>
<evidence type="ECO:0000256" key="4">
    <source>
        <dbReference type="ARBA" id="ARBA00038306"/>
    </source>
</evidence>
<keyword evidence="3" id="KW-0472">Membrane</keyword>
<sequence>MGSKMNFLKRESSLSSAATAAKSGAKSHSSSILLSLAALCLSPATASAQEVKDNWTGPYVGLTLGLQGTAASIDSDANGEDLDLDDSGVAIGLLGGYNFSPFGRSDSGQWLIGAEVDAQFLGSDDSANDSVLGTATLDSSWVASTRVRAGYAWEYLHLYGTAGLALSDIHVETMGDDDDGVRAGLALGLGAEYAIDKNWSGRLEGISYSFGEDDRRIAGSEHDIGIGAAVIRIGVSRRF</sequence>
<dbReference type="InterPro" id="IPR011250">
    <property type="entry name" value="OMP/PagP_B-barrel"/>
</dbReference>
<comment type="caution">
    <text evidence="7">The sequence shown here is derived from an EMBL/GenBank/DDBJ whole genome shotgun (WGS) entry which is preliminary data.</text>
</comment>
<evidence type="ECO:0000313" key="7">
    <source>
        <dbReference type="EMBL" id="TQV80740.1"/>
    </source>
</evidence>
<gene>
    <name evidence="7" type="ORF">FKG95_11340</name>
</gene>
<dbReference type="Gene3D" id="2.40.160.20">
    <property type="match status" value="1"/>
</dbReference>
<dbReference type="InterPro" id="IPR051692">
    <property type="entry name" value="OMP-like"/>
</dbReference>